<keyword evidence="4" id="KW-0325">Glycoprotein</keyword>
<gene>
    <name evidence="9" type="ORF">M5D96_003262</name>
</gene>
<protein>
    <recommendedName>
        <fullName evidence="7">TEP1-F</fullName>
    </recommendedName>
</protein>
<dbReference type="Gene3D" id="2.60.40.2950">
    <property type="match status" value="1"/>
</dbReference>
<comment type="caution">
    <text evidence="9">The sequence shown here is derived from an EMBL/GenBank/DDBJ whole genome shotgun (WGS) entry which is preliminary data.</text>
</comment>
<dbReference type="InterPro" id="IPR002890">
    <property type="entry name" value="MG2"/>
</dbReference>
<sequence length="239" mass="26673">MTDHEFAKKEEESSGSGRLHWYCQYSINHSSCLYTVVGPGTIRSNSKYNVVVSVHKADGPSQIKVSLNGPSYNETKQIELPPMSTESVEFEVPKLATGDYNLTAQGISGVVFQNSTKLNYADEKASTFVQTDKATYKPADLVQFRIIFLDENTRPAKIDKPISVVITDGAQNRIKQFTDVKLTKGVYTGELQLSEQPVLGTWKISVSVDGDNRETKTFEVDKYVLPKFEVIVDTAKMWS</sequence>
<evidence type="ECO:0000256" key="4">
    <source>
        <dbReference type="ARBA" id="ARBA00023180"/>
    </source>
</evidence>
<dbReference type="PANTHER" id="PTHR11412:SF136">
    <property type="entry name" value="CD109 ANTIGEN"/>
    <property type="match status" value="1"/>
</dbReference>
<dbReference type="PANTHER" id="PTHR11412">
    <property type="entry name" value="MACROGLOBULIN / COMPLEMENT"/>
    <property type="match status" value="1"/>
</dbReference>
<dbReference type="EMBL" id="JAMKOV010000002">
    <property type="protein sequence ID" value="KAI8041965.1"/>
    <property type="molecule type" value="Genomic_DNA"/>
</dbReference>
<dbReference type="GO" id="GO:0004866">
    <property type="term" value="F:endopeptidase inhibitor activity"/>
    <property type="evidence" value="ECO:0007669"/>
    <property type="project" value="InterPro"/>
</dbReference>
<reference evidence="9" key="1">
    <citation type="journal article" date="2023" name="Genome Biol. Evol.">
        <title>Long-read-based Genome Assembly of Drosophila gunungcola Reveals Fewer Chemosensory Genes in Flower-breeding Species.</title>
        <authorList>
            <person name="Negi A."/>
            <person name="Liao B.Y."/>
            <person name="Yeh S.D."/>
        </authorList>
    </citation>
    <scope>NUCLEOTIDE SEQUENCE</scope>
    <source>
        <strain evidence="9">Sukarami</strain>
    </source>
</reference>
<dbReference type="Proteomes" id="UP001059596">
    <property type="component" value="Unassembled WGS sequence"/>
</dbReference>
<comment type="function">
    <text evidence="5">Binds covalently through a thioester bond to the pathogen surface resulting in pathogen clearance.</text>
</comment>
<evidence type="ECO:0000256" key="6">
    <source>
        <dbReference type="ARBA" id="ARBA00063781"/>
    </source>
</evidence>
<name>A0A9P9YRR8_9MUSC</name>
<evidence type="ECO:0000313" key="9">
    <source>
        <dbReference type="EMBL" id="KAI8041965.1"/>
    </source>
</evidence>
<dbReference type="FunFam" id="2.60.40.1930:FF:000001">
    <property type="entry name" value="CD109 isoform 3"/>
    <property type="match status" value="1"/>
</dbReference>
<evidence type="ECO:0000256" key="1">
    <source>
        <dbReference type="ARBA" id="ARBA00022729"/>
    </source>
</evidence>
<evidence type="ECO:0000256" key="5">
    <source>
        <dbReference type="ARBA" id="ARBA00057615"/>
    </source>
</evidence>
<dbReference type="GO" id="GO:0005615">
    <property type="term" value="C:extracellular space"/>
    <property type="evidence" value="ECO:0007669"/>
    <property type="project" value="UniProtKB-ARBA"/>
</dbReference>
<evidence type="ECO:0000259" key="8">
    <source>
        <dbReference type="Pfam" id="PF01835"/>
    </source>
</evidence>
<dbReference type="GO" id="GO:0002376">
    <property type="term" value="P:immune system process"/>
    <property type="evidence" value="ECO:0007669"/>
    <property type="project" value="UniProtKB-KW"/>
</dbReference>
<evidence type="ECO:0000256" key="2">
    <source>
        <dbReference type="ARBA" id="ARBA00022859"/>
    </source>
</evidence>
<proteinExistence type="predicted"/>
<keyword evidence="1" id="KW-0732">Signal</keyword>
<keyword evidence="3" id="KW-0882">Thioester bond</keyword>
<keyword evidence="2" id="KW-0391">Immunity</keyword>
<accession>A0A9P9YRR8</accession>
<evidence type="ECO:0000313" key="10">
    <source>
        <dbReference type="Proteomes" id="UP001059596"/>
    </source>
</evidence>
<dbReference type="InterPro" id="IPR050473">
    <property type="entry name" value="A2M/Complement_sys"/>
</dbReference>
<dbReference type="FunFam" id="2.60.40.2950:FF:000001">
    <property type="entry name" value="Thioester-containing protein 2, isoform B"/>
    <property type="match status" value="1"/>
</dbReference>
<dbReference type="AlphaFoldDB" id="A0A9P9YRR8"/>
<feature type="domain" description="Macroglobulin" evidence="8">
    <location>
        <begin position="127"/>
        <end position="220"/>
    </location>
</feature>
<comment type="subunit">
    <text evidence="6">Heterodimer of a TEP1-N chain and an TEP1-C chain non-covalently linked. Forms a complex composed of TEP1-N and TEP1-C heterodimer, LRIM1 and APL1C; the interaction stabilizes TEP1-N and TEP1-C heterodimer, prevents its binding to tissues while circulating in the hemolymph and protects the thioester bond from hydrolysis. Mature TEP1 and to a lesser extent full-length TEP1 interact with SPCLIP1; the interaction is induced by microbial infection.</text>
</comment>
<dbReference type="Pfam" id="PF01835">
    <property type="entry name" value="MG2"/>
    <property type="match status" value="1"/>
</dbReference>
<organism evidence="9 10">
    <name type="scientific">Drosophila gunungcola</name>
    <name type="common">fruit fly</name>
    <dbReference type="NCBI Taxonomy" id="103775"/>
    <lineage>
        <taxon>Eukaryota</taxon>
        <taxon>Metazoa</taxon>
        <taxon>Ecdysozoa</taxon>
        <taxon>Arthropoda</taxon>
        <taxon>Hexapoda</taxon>
        <taxon>Insecta</taxon>
        <taxon>Pterygota</taxon>
        <taxon>Neoptera</taxon>
        <taxon>Endopterygota</taxon>
        <taxon>Diptera</taxon>
        <taxon>Brachycera</taxon>
        <taxon>Muscomorpha</taxon>
        <taxon>Ephydroidea</taxon>
        <taxon>Drosophilidae</taxon>
        <taxon>Drosophila</taxon>
        <taxon>Sophophora</taxon>
    </lineage>
</organism>
<evidence type="ECO:0000256" key="7">
    <source>
        <dbReference type="ARBA" id="ARBA00078071"/>
    </source>
</evidence>
<keyword evidence="10" id="KW-1185">Reference proteome</keyword>
<dbReference type="Gene3D" id="2.60.40.1930">
    <property type="match status" value="1"/>
</dbReference>
<evidence type="ECO:0000256" key="3">
    <source>
        <dbReference type="ARBA" id="ARBA00022966"/>
    </source>
</evidence>